<proteinExistence type="predicted"/>
<comment type="caution">
    <text evidence="2">The sequence shown here is derived from an EMBL/GenBank/DDBJ whole genome shotgun (WGS) entry which is preliminary data.</text>
</comment>
<dbReference type="EMBL" id="JAAIUW010000003">
    <property type="protein sequence ID" value="KAF7838336.1"/>
    <property type="molecule type" value="Genomic_DNA"/>
</dbReference>
<dbReference type="Proteomes" id="UP000634136">
    <property type="component" value="Unassembled WGS sequence"/>
</dbReference>
<evidence type="ECO:0000313" key="2">
    <source>
        <dbReference type="EMBL" id="KAF7838336.1"/>
    </source>
</evidence>
<gene>
    <name evidence="2" type="ORF">G2W53_006818</name>
</gene>
<reference evidence="2" key="1">
    <citation type="submission" date="2020-09" db="EMBL/GenBank/DDBJ databases">
        <title>Genome-Enabled Discovery of Anthraquinone Biosynthesis in Senna tora.</title>
        <authorList>
            <person name="Kang S.-H."/>
            <person name="Pandey R.P."/>
            <person name="Lee C.-M."/>
            <person name="Sim J.-S."/>
            <person name="Jeong J.-T."/>
            <person name="Choi B.-S."/>
            <person name="Jung M."/>
            <person name="Ginzburg D."/>
            <person name="Zhao K."/>
            <person name="Won S.Y."/>
            <person name="Oh T.-J."/>
            <person name="Yu Y."/>
            <person name="Kim N.-H."/>
            <person name="Lee O.R."/>
            <person name="Lee T.-H."/>
            <person name="Bashyal P."/>
            <person name="Kim T.-S."/>
            <person name="Lee W.-H."/>
            <person name="Kawkins C."/>
            <person name="Kim C.-K."/>
            <person name="Kim J.S."/>
            <person name="Ahn B.O."/>
            <person name="Rhee S.Y."/>
            <person name="Sohng J.K."/>
        </authorList>
    </citation>
    <scope>NUCLEOTIDE SEQUENCE</scope>
    <source>
        <tissue evidence="2">Leaf</tissue>
    </source>
</reference>
<protein>
    <submittedName>
        <fullName evidence="2">Uncharacterized protein</fullName>
    </submittedName>
</protein>
<keyword evidence="3" id="KW-1185">Reference proteome</keyword>
<feature type="compositionally biased region" description="Basic and acidic residues" evidence="1">
    <location>
        <begin position="1"/>
        <end position="12"/>
    </location>
</feature>
<name>A0A835CED2_9FABA</name>
<evidence type="ECO:0000313" key="3">
    <source>
        <dbReference type="Proteomes" id="UP000634136"/>
    </source>
</evidence>
<sequence length="24" mass="2855">MDGLRERRKEGWEGQNGEFDNSED</sequence>
<accession>A0A835CED2</accession>
<organism evidence="2 3">
    <name type="scientific">Senna tora</name>
    <dbReference type="NCBI Taxonomy" id="362788"/>
    <lineage>
        <taxon>Eukaryota</taxon>
        <taxon>Viridiplantae</taxon>
        <taxon>Streptophyta</taxon>
        <taxon>Embryophyta</taxon>
        <taxon>Tracheophyta</taxon>
        <taxon>Spermatophyta</taxon>
        <taxon>Magnoliopsida</taxon>
        <taxon>eudicotyledons</taxon>
        <taxon>Gunneridae</taxon>
        <taxon>Pentapetalae</taxon>
        <taxon>rosids</taxon>
        <taxon>fabids</taxon>
        <taxon>Fabales</taxon>
        <taxon>Fabaceae</taxon>
        <taxon>Caesalpinioideae</taxon>
        <taxon>Cassia clade</taxon>
        <taxon>Senna</taxon>
    </lineage>
</organism>
<dbReference type="AlphaFoldDB" id="A0A835CED2"/>
<feature type="region of interest" description="Disordered" evidence="1">
    <location>
        <begin position="1"/>
        <end position="24"/>
    </location>
</feature>
<evidence type="ECO:0000256" key="1">
    <source>
        <dbReference type="SAM" id="MobiDB-lite"/>
    </source>
</evidence>